<comment type="caution">
    <text evidence="2">The sequence shown here is derived from an EMBL/GenBank/DDBJ whole genome shotgun (WGS) entry which is preliminary data.</text>
</comment>
<dbReference type="OrthoDB" id="6196800at2"/>
<accession>A0A2U3B9L5</accession>
<evidence type="ECO:0000313" key="2">
    <source>
        <dbReference type="EMBL" id="PWI33478.1"/>
    </source>
</evidence>
<keyword evidence="1" id="KW-0732">Signal</keyword>
<feature type="chain" id="PRO_5015552145" description="PepSY domain-containing protein" evidence="1">
    <location>
        <begin position="23"/>
        <end position="89"/>
    </location>
</feature>
<dbReference type="AlphaFoldDB" id="A0A2U3B9L5"/>
<evidence type="ECO:0000313" key="3">
    <source>
        <dbReference type="Proteomes" id="UP000245362"/>
    </source>
</evidence>
<name>A0A2U3B9L5_9VIBR</name>
<organism evidence="2 3">
    <name type="scientific">Vibrio albus</name>
    <dbReference type="NCBI Taxonomy" id="2200953"/>
    <lineage>
        <taxon>Bacteria</taxon>
        <taxon>Pseudomonadati</taxon>
        <taxon>Pseudomonadota</taxon>
        <taxon>Gammaproteobacteria</taxon>
        <taxon>Vibrionales</taxon>
        <taxon>Vibrionaceae</taxon>
        <taxon>Vibrio</taxon>
    </lineage>
</organism>
<reference evidence="2 3" key="1">
    <citation type="submission" date="2018-05" db="EMBL/GenBank/DDBJ databases">
        <title>Vibrio limimaris sp. nov., isolated from marine sediment.</title>
        <authorList>
            <person name="Li C.-M."/>
        </authorList>
    </citation>
    <scope>NUCLEOTIDE SEQUENCE [LARGE SCALE GENOMIC DNA]</scope>
    <source>
        <strain evidence="2 3">E4404</strain>
    </source>
</reference>
<dbReference type="Gene3D" id="3.10.450.40">
    <property type="match status" value="1"/>
</dbReference>
<dbReference type="RefSeq" id="WP_109319469.1">
    <property type="nucleotide sequence ID" value="NZ_QFWT01000004.1"/>
</dbReference>
<sequence length="89" mass="9574">MRTIIQILLISITLSYASVANAKSANNSDGISASSQSEAAQVARQHFGGKVLKVQLDSRKSPAKYRVKLLTEDGTVKVVTIMASPKKEK</sequence>
<feature type="signal peptide" evidence="1">
    <location>
        <begin position="1"/>
        <end position="22"/>
    </location>
</feature>
<proteinExistence type="predicted"/>
<dbReference type="Proteomes" id="UP000245362">
    <property type="component" value="Unassembled WGS sequence"/>
</dbReference>
<dbReference type="EMBL" id="QFWT01000004">
    <property type="protein sequence ID" value="PWI33478.1"/>
    <property type="molecule type" value="Genomic_DNA"/>
</dbReference>
<keyword evidence="3" id="KW-1185">Reference proteome</keyword>
<gene>
    <name evidence="2" type="ORF">DI392_08375</name>
</gene>
<protein>
    <recommendedName>
        <fullName evidence="4">PepSY domain-containing protein</fullName>
    </recommendedName>
</protein>
<evidence type="ECO:0008006" key="4">
    <source>
        <dbReference type="Google" id="ProtNLM"/>
    </source>
</evidence>
<evidence type="ECO:0000256" key="1">
    <source>
        <dbReference type="SAM" id="SignalP"/>
    </source>
</evidence>